<dbReference type="Proteomes" id="UP000230956">
    <property type="component" value="Unassembled WGS sequence"/>
</dbReference>
<evidence type="ECO:0000313" key="2">
    <source>
        <dbReference type="Proteomes" id="UP000230956"/>
    </source>
</evidence>
<dbReference type="AlphaFoldDB" id="A0A2M7T8Q2"/>
<sequence length="95" mass="10353">MSRFVIDRFKGRPALGIVEAKFANGRVAVTGHDAKAVREIKFIMSKPLSAPQFTASGTTVLSINMADLLEPGSEEHFIAVIKSLPDYGFSARRTD</sequence>
<proteinExistence type="predicted"/>
<dbReference type="EMBL" id="PFNG01000097">
    <property type="protein sequence ID" value="PIZ40271.1"/>
    <property type="molecule type" value="Genomic_DNA"/>
</dbReference>
<reference evidence="2" key="1">
    <citation type="submission" date="2017-09" db="EMBL/GenBank/DDBJ databases">
        <title>Depth-based differentiation of microbial function through sediment-hosted aquifers and enrichment of novel symbionts in the deep terrestrial subsurface.</title>
        <authorList>
            <person name="Probst A.J."/>
            <person name="Ladd B."/>
            <person name="Jarett J.K."/>
            <person name="Geller-Mcgrath D.E."/>
            <person name="Sieber C.M.K."/>
            <person name="Emerson J.B."/>
            <person name="Anantharaman K."/>
            <person name="Thomas B.C."/>
            <person name="Malmstrom R."/>
            <person name="Stieglmeier M."/>
            <person name="Klingl A."/>
            <person name="Woyke T."/>
            <person name="Ryan C.M."/>
            <person name="Banfield J.F."/>
        </authorList>
    </citation>
    <scope>NUCLEOTIDE SEQUENCE [LARGE SCALE GENOMIC DNA]</scope>
</reference>
<organism evidence="1 2">
    <name type="scientific">Candidatus Aquicultor secundus</name>
    <dbReference type="NCBI Taxonomy" id="1973895"/>
    <lineage>
        <taxon>Bacteria</taxon>
        <taxon>Bacillati</taxon>
        <taxon>Actinomycetota</taxon>
        <taxon>Candidatus Aquicultoria</taxon>
        <taxon>Candidatus Aquicultorales</taxon>
        <taxon>Candidatus Aquicultoraceae</taxon>
        <taxon>Candidatus Aquicultor</taxon>
    </lineage>
</organism>
<gene>
    <name evidence="1" type="ORF">COY37_04230</name>
</gene>
<accession>A0A2M7T8Q2</accession>
<evidence type="ECO:0000313" key="1">
    <source>
        <dbReference type="EMBL" id="PIZ40271.1"/>
    </source>
</evidence>
<protein>
    <submittedName>
        <fullName evidence="1">Uncharacterized protein</fullName>
    </submittedName>
</protein>
<name>A0A2M7T8Q2_9ACTN</name>
<dbReference type="RefSeq" id="WP_286678277.1">
    <property type="nucleotide sequence ID" value="NZ_MNXI01000071.1"/>
</dbReference>
<comment type="caution">
    <text evidence="1">The sequence shown here is derived from an EMBL/GenBank/DDBJ whole genome shotgun (WGS) entry which is preliminary data.</text>
</comment>